<reference evidence="2 3" key="2">
    <citation type="submission" date="2019-08" db="EMBL/GenBank/DDBJ databases">
        <authorList>
            <person name="Henke P."/>
        </authorList>
    </citation>
    <scope>NUCLEOTIDE SEQUENCE [LARGE SCALE GENOMIC DNA]</scope>
    <source>
        <strain evidence="2">Phe10_nw2017</strain>
    </source>
</reference>
<name>A0A5C6M4Y9_9PLAN</name>
<comment type="caution">
    <text evidence="2">The sequence shown here is derived from an EMBL/GenBank/DDBJ whole genome shotgun (WGS) entry which is preliminary data.</text>
</comment>
<keyword evidence="3" id="KW-1185">Reference proteome</keyword>
<dbReference type="AlphaFoldDB" id="A0A5C6M4Y9"/>
<dbReference type="Gene3D" id="3.90.70.10">
    <property type="entry name" value="Cysteine proteinases"/>
    <property type="match status" value="1"/>
</dbReference>
<reference evidence="2 3" key="1">
    <citation type="submission" date="2019-08" db="EMBL/GenBank/DDBJ databases">
        <title>100 year-old enigma solved: identification of Planctomyces bekefii, the type genus and species of the phylum Planctomycetes.</title>
        <authorList>
            <person name="Svetlana D.N."/>
            <person name="Overmann J."/>
        </authorList>
    </citation>
    <scope>NUCLEOTIDE SEQUENCE [LARGE SCALE GENOMIC DNA]</scope>
    <source>
        <strain evidence="2">Phe10_nw2017</strain>
    </source>
</reference>
<evidence type="ECO:0000313" key="2">
    <source>
        <dbReference type="EMBL" id="TWW09357.1"/>
    </source>
</evidence>
<evidence type="ECO:0000256" key="1">
    <source>
        <dbReference type="SAM" id="Phobius"/>
    </source>
</evidence>
<feature type="transmembrane region" description="Helical" evidence="1">
    <location>
        <begin position="65"/>
        <end position="86"/>
    </location>
</feature>
<evidence type="ECO:0000313" key="3">
    <source>
        <dbReference type="Proteomes" id="UP000321083"/>
    </source>
</evidence>
<keyword evidence="1" id="KW-0472">Membrane</keyword>
<keyword evidence="1" id="KW-1133">Transmembrane helix</keyword>
<proteinExistence type="predicted"/>
<protein>
    <submittedName>
        <fullName evidence="2">Peptidase C39</fullName>
    </submittedName>
</protein>
<organism evidence="2 3">
    <name type="scientific">Planctomyces bekefii</name>
    <dbReference type="NCBI Taxonomy" id="1653850"/>
    <lineage>
        <taxon>Bacteria</taxon>
        <taxon>Pseudomonadati</taxon>
        <taxon>Planctomycetota</taxon>
        <taxon>Planctomycetia</taxon>
        <taxon>Planctomycetales</taxon>
        <taxon>Planctomycetaceae</taxon>
        <taxon>Planctomyces</taxon>
    </lineage>
</organism>
<keyword evidence="1" id="KW-0812">Transmembrane</keyword>
<gene>
    <name evidence="2" type="ORF">E3A20_15140</name>
</gene>
<feature type="transmembrane region" description="Helical" evidence="1">
    <location>
        <begin position="34"/>
        <end position="53"/>
    </location>
</feature>
<accession>A0A5C6M4Y9</accession>
<feature type="transmembrane region" description="Helical" evidence="1">
    <location>
        <begin position="98"/>
        <end position="117"/>
    </location>
</feature>
<dbReference type="Proteomes" id="UP000321083">
    <property type="component" value="Unassembled WGS sequence"/>
</dbReference>
<sequence length="306" mass="33850">MSDLQTSLLLMTALSAAFAVLGVVLQGLRGGRPLAVALISMTVLMFVYIVLVWDSPLLVRLLPFSGAIILGNWLPLVGAFYSGVCFRATGVPRVRRSLLSAALLVLCLYSLASPLLGRPPLCARVEYERVMEFQTTDLTCSAACAASLLRMHQIDATEREMAEFCLTREGTHWLGLYRGLKLKTAGTDWDVVVENVSGQDLLQRGSESGVLSLTFHGRASNRVFETDFQKESGHSVVCLGPGDRGRLEVFDPSPDYGFESWDWKQLGQVESAILVRLVPRSGASAVQIPDPRRLEDHNRVYWERHR</sequence>
<feature type="transmembrane region" description="Helical" evidence="1">
    <location>
        <begin position="6"/>
        <end position="25"/>
    </location>
</feature>
<dbReference type="EMBL" id="SRHE01000300">
    <property type="protein sequence ID" value="TWW09357.1"/>
    <property type="molecule type" value="Genomic_DNA"/>
</dbReference>